<dbReference type="Gramene" id="Zm00001eb283720_T001">
    <property type="protein sequence ID" value="Zm00001eb283720_P001"/>
    <property type="gene ID" value="Zm00001eb283720"/>
</dbReference>
<dbReference type="AlphaFoldDB" id="A0A804PYT6"/>
<feature type="region of interest" description="Disordered" evidence="1">
    <location>
        <begin position="380"/>
        <end position="412"/>
    </location>
</feature>
<reference evidence="2" key="2">
    <citation type="submission" date="2019-07" db="EMBL/GenBank/DDBJ databases">
        <authorList>
            <person name="Seetharam A."/>
            <person name="Woodhouse M."/>
            <person name="Cannon E."/>
        </authorList>
    </citation>
    <scope>NUCLEOTIDE SEQUENCE [LARGE SCALE GENOMIC DNA]</scope>
    <source>
        <strain evidence="2">cv. B73</strain>
    </source>
</reference>
<dbReference type="InParanoid" id="A0A804PYT6"/>
<organism evidence="2 3">
    <name type="scientific">Zea mays</name>
    <name type="common">Maize</name>
    <dbReference type="NCBI Taxonomy" id="4577"/>
    <lineage>
        <taxon>Eukaryota</taxon>
        <taxon>Viridiplantae</taxon>
        <taxon>Streptophyta</taxon>
        <taxon>Embryophyta</taxon>
        <taxon>Tracheophyta</taxon>
        <taxon>Spermatophyta</taxon>
        <taxon>Magnoliopsida</taxon>
        <taxon>Liliopsida</taxon>
        <taxon>Poales</taxon>
        <taxon>Poaceae</taxon>
        <taxon>PACMAD clade</taxon>
        <taxon>Panicoideae</taxon>
        <taxon>Andropogonodae</taxon>
        <taxon>Andropogoneae</taxon>
        <taxon>Tripsacinae</taxon>
        <taxon>Zea</taxon>
    </lineage>
</organism>
<feature type="region of interest" description="Disordered" evidence="1">
    <location>
        <begin position="69"/>
        <end position="90"/>
    </location>
</feature>
<accession>A0A804PYT6</accession>
<evidence type="ECO:0000256" key="1">
    <source>
        <dbReference type="SAM" id="MobiDB-lite"/>
    </source>
</evidence>
<dbReference type="Proteomes" id="UP000007305">
    <property type="component" value="Chromosome 6"/>
</dbReference>
<sequence>MDCVLAQIAINCMHGFARNARWQLAATPPQRGDTIQYDVVSGLVAAAVADLPQELRQVPVRAPAVGYGSPRLPLPRRGARRHRPRRCGLHAPPQLLGLHDAVRARRRADAGAHPLRHEPRGRALVRVLRNRDGRHAARRALQGRVPPAMRHEACDRWVGQYARLVAPLHHHPAGAVRIGRRHRVVVVALAAVLPQDQEERPLHLHHGVGDLRDLVLAHNRRAAEGDVHHRLGRLGVQPAEVPALVMVKDVTRRTRGAPAVIRFVQEREHGPDGEDVHVWPQRRERVGLHGVAGVGEHVRRVLRGAVVSFERVDELAELREHERERVVLGGDGKERRQVADAERREAREPHLGARVSGRRGGHDGVPVPAEVVVVRGERGGRLDPEHGRRRHAVVPRHARHPRQEQRVHGARDGAPVVAEAAEDPGQRARPRHPCLLHVPRVAVYGDVEPAVVAVRVGHVLDLRIAVATLLLRHSHTGSAREHLPERRERGADGDACPAAHAAEAAREVTRRGDVPLRRVRDDQEVVLLVVLRRHAV</sequence>
<keyword evidence="3" id="KW-1185">Reference proteome</keyword>
<name>A0A804PYT6_MAIZE</name>
<feature type="compositionally biased region" description="Basic residues" evidence="1">
    <location>
        <begin position="387"/>
        <end position="400"/>
    </location>
</feature>
<feature type="compositionally biased region" description="Basic and acidic residues" evidence="1">
    <location>
        <begin position="401"/>
        <end position="411"/>
    </location>
</feature>
<reference evidence="2" key="3">
    <citation type="submission" date="2021-05" db="UniProtKB">
        <authorList>
            <consortium name="EnsemblPlants"/>
        </authorList>
    </citation>
    <scope>IDENTIFICATION</scope>
    <source>
        <strain evidence="2">cv. B73</strain>
    </source>
</reference>
<dbReference type="EnsemblPlants" id="Zm00001eb283720_T001">
    <property type="protein sequence ID" value="Zm00001eb283720_P001"/>
    <property type="gene ID" value="Zm00001eb283720"/>
</dbReference>
<reference evidence="3" key="1">
    <citation type="journal article" date="2009" name="Science">
        <title>The B73 maize genome: complexity, diversity, and dynamics.</title>
        <authorList>
            <person name="Schnable P.S."/>
            <person name="Ware D."/>
            <person name="Fulton R.S."/>
            <person name="Stein J.C."/>
            <person name="Wei F."/>
            <person name="Pasternak S."/>
            <person name="Liang C."/>
            <person name="Zhang J."/>
            <person name="Fulton L."/>
            <person name="Graves T.A."/>
            <person name="Minx P."/>
            <person name="Reily A.D."/>
            <person name="Courtney L."/>
            <person name="Kruchowski S.S."/>
            <person name="Tomlinson C."/>
            <person name="Strong C."/>
            <person name="Delehaunty K."/>
            <person name="Fronick C."/>
            <person name="Courtney B."/>
            <person name="Rock S.M."/>
            <person name="Belter E."/>
            <person name="Du F."/>
            <person name="Kim K."/>
            <person name="Abbott R.M."/>
            <person name="Cotton M."/>
            <person name="Levy A."/>
            <person name="Marchetto P."/>
            <person name="Ochoa K."/>
            <person name="Jackson S.M."/>
            <person name="Gillam B."/>
            <person name="Chen W."/>
            <person name="Yan L."/>
            <person name="Higginbotham J."/>
            <person name="Cardenas M."/>
            <person name="Waligorski J."/>
            <person name="Applebaum E."/>
            <person name="Phelps L."/>
            <person name="Falcone J."/>
            <person name="Kanchi K."/>
            <person name="Thane T."/>
            <person name="Scimone A."/>
            <person name="Thane N."/>
            <person name="Henke J."/>
            <person name="Wang T."/>
            <person name="Ruppert J."/>
            <person name="Shah N."/>
            <person name="Rotter K."/>
            <person name="Hodges J."/>
            <person name="Ingenthron E."/>
            <person name="Cordes M."/>
            <person name="Kohlberg S."/>
            <person name="Sgro J."/>
            <person name="Delgado B."/>
            <person name="Mead K."/>
            <person name="Chinwalla A."/>
            <person name="Leonard S."/>
            <person name="Crouse K."/>
            <person name="Collura K."/>
            <person name="Kudrna D."/>
            <person name="Currie J."/>
            <person name="He R."/>
            <person name="Angelova A."/>
            <person name="Rajasekar S."/>
            <person name="Mueller T."/>
            <person name="Lomeli R."/>
            <person name="Scara G."/>
            <person name="Ko A."/>
            <person name="Delaney K."/>
            <person name="Wissotski M."/>
            <person name="Lopez G."/>
            <person name="Campos D."/>
            <person name="Braidotti M."/>
            <person name="Ashley E."/>
            <person name="Golser W."/>
            <person name="Kim H."/>
            <person name="Lee S."/>
            <person name="Lin J."/>
            <person name="Dujmic Z."/>
            <person name="Kim W."/>
            <person name="Talag J."/>
            <person name="Zuccolo A."/>
            <person name="Fan C."/>
            <person name="Sebastian A."/>
            <person name="Kramer M."/>
            <person name="Spiegel L."/>
            <person name="Nascimento L."/>
            <person name="Zutavern T."/>
            <person name="Miller B."/>
            <person name="Ambroise C."/>
            <person name="Muller S."/>
            <person name="Spooner W."/>
            <person name="Narechania A."/>
            <person name="Ren L."/>
            <person name="Wei S."/>
            <person name="Kumari S."/>
            <person name="Faga B."/>
            <person name="Levy M.J."/>
            <person name="McMahan L."/>
            <person name="Van Buren P."/>
            <person name="Vaughn M.W."/>
            <person name="Ying K."/>
            <person name="Yeh C.-T."/>
            <person name="Emrich S.J."/>
            <person name="Jia Y."/>
            <person name="Kalyanaraman A."/>
            <person name="Hsia A.-P."/>
            <person name="Barbazuk W.B."/>
            <person name="Baucom R.S."/>
            <person name="Brutnell T.P."/>
            <person name="Carpita N.C."/>
            <person name="Chaparro C."/>
            <person name="Chia J.-M."/>
            <person name="Deragon J.-M."/>
            <person name="Estill J.C."/>
            <person name="Fu Y."/>
            <person name="Jeddeloh J.A."/>
            <person name="Han Y."/>
            <person name="Lee H."/>
            <person name="Li P."/>
            <person name="Lisch D.R."/>
            <person name="Liu S."/>
            <person name="Liu Z."/>
            <person name="Nagel D.H."/>
            <person name="McCann M.C."/>
            <person name="SanMiguel P."/>
            <person name="Myers A.M."/>
            <person name="Nettleton D."/>
            <person name="Nguyen J."/>
            <person name="Penning B.W."/>
            <person name="Ponnala L."/>
            <person name="Schneider K.L."/>
            <person name="Schwartz D.C."/>
            <person name="Sharma A."/>
            <person name="Soderlund C."/>
            <person name="Springer N.M."/>
            <person name="Sun Q."/>
            <person name="Wang H."/>
            <person name="Waterman M."/>
            <person name="Westerman R."/>
            <person name="Wolfgruber T.K."/>
            <person name="Yang L."/>
            <person name="Yu Y."/>
            <person name="Zhang L."/>
            <person name="Zhou S."/>
            <person name="Zhu Q."/>
            <person name="Bennetzen J.L."/>
            <person name="Dawe R.K."/>
            <person name="Jiang J."/>
            <person name="Jiang N."/>
            <person name="Presting G.G."/>
            <person name="Wessler S.R."/>
            <person name="Aluru S."/>
            <person name="Martienssen R.A."/>
            <person name="Clifton S.W."/>
            <person name="McCombie W.R."/>
            <person name="Wing R.A."/>
            <person name="Wilson R.K."/>
        </authorList>
    </citation>
    <scope>NUCLEOTIDE SEQUENCE [LARGE SCALE GENOMIC DNA]</scope>
    <source>
        <strain evidence="3">cv. B73</strain>
    </source>
</reference>
<evidence type="ECO:0000313" key="3">
    <source>
        <dbReference type="Proteomes" id="UP000007305"/>
    </source>
</evidence>
<evidence type="ECO:0000313" key="2">
    <source>
        <dbReference type="EnsemblPlants" id="Zm00001eb283720_P001"/>
    </source>
</evidence>
<protein>
    <submittedName>
        <fullName evidence="2">Uncharacterized protein</fullName>
    </submittedName>
</protein>
<proteinExistence type="predicted"/>
<feature type="compositionally biased region" description="Basic residues" evidence="1">
    <location>
        <begin position="77"/>
        <end position="88"/>
    </location>
</feature>